<protein>
    <recommendedName>
        <fullName evidence="1">ADP-ribosyl cyclase/cyclic ADP-ribose hydrolase</fullName>
        <ecNumber evidence="1">3.2.2.6</ecNumber>
    </recommendedName>
</protein>
<evidence type="ECO:0000256" key="4">
    <source>
        <dbReference type="ARBA" id="ARBA00023027"/>
    </source>
</evidence>
<keyword evidence="4" id="KW-0520">NAD</keyword>
<dbReference type="InterPro" id="IPR045344">
    <property type="entry name" value="C-JID"/>
</dbReference>
<dbReference type="GO" id="GO:0043531">
    <property type="term" value="F:ADP binding"/>
    <property type="evidence" value="ECO:0007669"/>
    <property type="project" value="InterPro"/>
</dbReference>
<dbReference type="AlphaFoldDB" id="A0A8K0HN79"/>
<gene>
    <name evidence="8" type="ORF">FNV43_RR00534</name>
</gene>
<evidence type="ECO:0000256" key="3">
    <source>
        <dbReference type="ARBA" id="ARBA00022737"/>
    </source>
</evidence>
<evidence type="ECO:0000259" key="7">
    <source>
        <dbReference type="Pfam" id="PF20160"/>
    </source>
</evidence>
<evidence type="ECO:0000256" key="5">
    <source>
        <dbReference type="ARBA" id="ARBA00047304"/>
    </source>
</evidence>
<evidence type="ECO:0000259" key="6">
    <source>
        <dbReference type="Pfam" id="PF00931"/>
    </source>
</evidence>
<evidence type="ECO:0000256" key="2">
    <source>
        <dbReference type="ARBA" id="ARBA00022614"/>
    </source>
</evidence>
<dbReference type="GO" id="GO:0061809">
    <property type="term" value="F:NAD+ nucleosidase activity, cyclic ADP-ribose generating"/>
    <property type="evidence" value="ECO:0007669"/>
    <property type="project" value="UniProtKB-EC"/>
</dbReference>
<dbReference type="PANTHER" id="PTHR11017">
    <property type="entry name" value="LEUCINE-RICH REPEAT-CONTAINING PROTEIN"/>
    <property type="match status" value="1"/>
</dbReference>
<evidence type="ECO:0000313" key="9">
    <source>
        <dbReference type="Proteomes" id="UP000796880"/>
    </source>
</evidence>
<reference evidence="8" key="1">
    <citation type="submission" date="2020-03" db="EMBL/GenBank/DDBJ databases">
        <title>A high-quality chromosome-level genome assembly of a woody plant with both climbing and erect habits, Rhamnella rubrinervis.</title>
        <authorList>
            <person name="Lu Z."/>
            <person name="Yang Y."/>
            <person name="Zhu X."/>
            <person name="Sun Y."/>
        </authorList>
    </citation>
    <scope>NUCLEOTIDE SEQUENCE</scope>
    <source>
        <strain evidence="8">BYM</strain>
        <tissue evidence="8">Leaf</tissue>
    </source>
</reference>
<dbReference type="GO" id="GO:0006952">
    <property type="term" value="P:defense response"/>
    <property type="evidence" value="ECO:0007669"/>
    <property type="project" value="InterPro"/>
</dbReference>
<keyword evidence="2" id="KW-0433">Leucine-rich repeat</keyword>
<dbReference type="Gene3D" id="3.40.50.300">
    <property type="entry name" value="P-loop containing nucleotide triphosphate hydrolases"/>
    <property type="match status" value="1"/>
</dbReference>
<comment type="caution">
    <text evidence="8">The sequence shown here is derived from an EMBL/GenBank/DDBJ whole genome shotgun (WGS) entry which is preliminary data.</text>
</comment>
<dbReference type="SUPFAM" id="SSF52540">
    <property type="entry name" value="P-loop containing nucleoside triphosphate hydrolases"/>
    <property type="match status" value="1"/>
</dbReference>
<keyword evidence="9" id="KW-1185">Reference proteome</keyword>
<dbReference type="InterPro" id="IPR044974">
    <property type="entry name" value="Disease_R_plants"/>
</dbReference>
<dbReference type="Proteomes" id="UP000796880">
    <property type="component" value="Unassembled WGS sequence"/>
</dbReference>
<proteinExistence type="predicted"/>
<accession>A0A8K0HN79</accession>
<dbReference type="Gene3D" id="1.10.8.430">
    <property type="entry name" value="Helical domain of apoptotic protease-activating factors"/>
    <property type="match status" value="1"/>
</dbReference>
<dbReference type="PANTHER" id="PTHR11017:SF479">
    <property type="entry name" value="DISEASE RESISTANCE PROTEIN (TIR-NBS-LRR CLASS) FAMILY"/>
    <property type="match status" value="1"/>
</dbReference>
<comment type="catalytic activity">
    <reaction evidence="5">
        <text>NAD(+) + H2O = ADP-D-ribose + nicotinamide + H(+)</text>
        <dbReference type="Rhea" id="RHEA:16301"/>
        <dbReference type="ChEBI" id="CHEBI:15377"/>
        <dbReference type="ChEBI" id="CHEBI:15378"/>
        <dbReference type="ChEBI" id="CHEBI:17154"/>
        <dbReference type="ChEBI" id="CHEBI:57540"/>
        <dbReference type="ChEBI" id="CHEBI:57967"/>
        <dbReference type="EC" id="3.2.2.6"/>
    </reaction>
    <physiologicalReaction direction="left-to-right" evidence="5">
        <dbReference type="Rhea" id="RHEA:16302"/>
    </physiologicalReaction>
</comment>
<feature type="domain" description="NB-ARC" evidence="6">
    <location>
        <begin position="14"/>
        <end position="160"/>
    </location>
</feature>
<dbReference type="SUPFAM" id="SSF52058">
    <property type="entry name" value="L domain-like"/>
    <property type="match status" value="1"/>
</dbReference>
<name>A0A8K0HN79_9ROSA</name>
<dbReference type="EMBL" id="VOIH02000001">
    <property type="protein sequence ID" value="KAF3455892.1"/>
    <property type="molecule type" value="Genomic_DNA"/>
</dbReference>
<dbReference type="Pfam" id="PF20160">
    <property type="entry name" value="C-JID"/>
    <property type="match status" value="1"/>
</dbReference>
<dbReference type="InterPro" id="IPR042197">
    <property type="entry name" value="Apaf_helical"/>
</dbReference>
<dbReference type="InterPro" id="IPR002182">
    <property type="entry name" value="NB-ARC"/>
</dbReference>
<keyword evidence="3" id="KW-0677">Repeat</keyword>
<dbReference type="InterPro" id="IPR027417">
    <property type="entry name" value="P-loop_NTPase"/>
</dbReference>
<dbReference type="PRINTS" id="PR00364">
    <property type="entry name" value="DISEASERSIST"/>
</dbReference>
<dbReference type="OrthoDB" id="845250at2759"/>
<dbReference type="EC" id="3.2.2.6" evidence="1"/>
<sequence>MLDRSLHCRYLRHGGIGKTTLASVVFQKFSYSHFEGRSYVLNVRHEYENFGPNNLMKKLLTQLFNNEDALVSMDTPFVGFPFIQDRLHRKKVLIVLDDVDSSLQLKILVEGYRQLAPGSRIIVTSRNHQVLKKVADETYKVEGLNYIESSKLFHLHAFGRNSYPTEYYETLSERVASYADGNPLALKVLGSFLHSKSEEEWENFTSQNLVELILRHSHQQLENHVVKICLRCLDKLYLTNCSKFQTLPPCPLGLKYLYAGRCESLKLIEELPPNLIDFYARQCTSLETISSQANKSYSMVEEGLHLENCLKLDQNTQNFVANSATFSTLHAKLHGHMSPHKRVHLEVEFQSCYPGDEIPNEFWYQSMGSSMNIKVPLYSNSNDLLGVAFCIDFDRSKADAHTYVFINYACTGGDVFLGESNVSLDHVLMWYCTIDGIFTCSSDVTEVSFNVWPSFDKNNELVDMGSDYCNIKKCGFRLVYNNDLK</sequence>
<organism evidence="8 9">
    <name type="scientific">Rhamnella rubrinervis</name>
    <dbReference type="NCBI Taxonomy" id="2594499"/>
    <lineage>
        <taxon>Eukaryota</taxon>
        <taxon>Viridiplantae</taxon>
        <taxon>Streptophyta</taxon>
        <taxon>Embryophyta</taxon>
        <taxon>Tracheophyta</taxon>
        <taxon>Spermatophyta</taxon>
        <taxon>Magnoliopsida</taxon>
        <taxon>eudicotyledons</taxon>
        <taxon>Gunneridae</taxon>
        <taxon>Pentapetalae</taxon>
        <taxon>rosids</taxon>
        <taxon>fabids</taxon>
        <taxon>Rosales</taxon>
        <taxon>Rhamnaceae</taxon>
        <taxon>rhamnoid group</taxon>
        <taxon>Rhamneae</taxon>
        <taxon>Rhamnella</taxon>
    </lineage>
</organism>
<feature type="domain" description="C-JID" evidence="7">
    <location>
        <begin position="354"/>
        <end position="484"/>
    </location>
</feature>
<evidence type="ECO:0000256" key="1">
    <source>
        <dbReference type="ARBA" id="ARBA00011982"/>
    </source>
</evidence>
<dbReference type="Pfam" id="PF00931">
    <property type="entry name" value="NB-ARC"/>
    <property type="match status" value="1"/>
</dbReference>
<evidence type="ECO:0000313" key="8">
    <source>
        <dbReference type="EMBL" id="KAF3455892.1"/>
    </source>
</evidence>